<name>A0ABM5MF58_GEOTH</name>
<protein>
    <recommendedName>
        <fullName evidence="4">Transposase</fullName>
    </recommendedName>
</protein>
<dbReference type="Proteomes" id="UP000005636">
    <property type="component" value="Chromosome"/>
</dbReference>
<dbReference type="EMBL" id="CP003125">
    <property type="protein sequence ID" value="AEV18203.1"/>
    <property type="molecule type" value="Genomic_DNA"/>
</dbReference>
<sequence>MQEHFHFTTDQAKIQKQYAAIFFFVSAQLSSIQMYLQRRNRHLVKQEDAVVIAIHLLGKLLSFTSERAWHRFVTGNLFTNGSFLERSRYNRRCRALGFAIKWIAVVSKTRPTSCLCRRGQLAAPIVPYGKNASRQTVSRDRRHRVLRFQKAMVLRVEAAPSSDRSRAANGVCGDGSILPRSNRSRKRDDPNSPPV</sequence>
<evidence type="ECO:0000256" key="1">
    <source>
        <dbReference type="SAM" id="MobiDB-lite"/>
    </source>
</evidence>
<feature type="compositionally biased region" description="Basic and acidic residues" evidence="1">
    <location>
        <begin position="186"/>
        <end position="195"/>
    </location>
</feature>
<feature type="region of interest" description="Disordered" evidence="1">
    <location>
        <begin position="162"/>
        <end position="195"/>
    </location>
</feature>
<gene>
    <name evidence="2" type="ORF">GTCCBUS3UF5_8800</name>
</gene>
<evidence type="ECO:0008006" key="4">
    <source>
        <dbReference type="Google" id="ProtNLM"/>
    </source>
</evidence>
<organism evidence="2 3">
    <name type="scientific">Geobacillus thermoleovorans CCB_US3_UF5</name>
    <dbReference type="NCBI Taxonomy" id="1111068"/>
    <lineage>
        <taxon>Bacteria</taxon>
        <taxon>Bacillati</taxon>
        <taxon>Bacillota</taxon>
        <taxon>Bacilli</taxon>
        <taxon>Bacillales</taxon>
        <taxon>Anoxybacillaceae</taxon>
        <taxon>Geobacillus</taxon>
        <taxon>Geobacillus thermoleovorans group</taxon>
    </lineage>
</organism>
<evidence type="ECO:0000313" key="2">
    <source>
        <dbReference type="EMBL" id="AEV18203.1"/>
    </source>
</evidence>
<keyword evidence="3" id="KW-1185">Reference proteome</keyword>
<reference evidence="2 3" key="1">
    <citation type="submission" date="2011-11" db="EMBL/GenBank/DDBJ databases">
        <title>Complete genome sequence of thermophilic Geobacillus thermoleovorans CCB_US3_UF5.</title>
        <authorList>
            <person name="Muhd Sakaff M.K.L."/>
            <person name="Abdul Rahman A.Y."/>
            <person name="Saito J.A."/>
            <person name="Hou S."/>
            <person name="Alam M."/>
        </authorList>
    </citation>
    <scope>NUCLEOTIDE SEQUENCE [LARGE SCALE GENOMIC DNA]</scope>
    <source>
        <strain evidence="2 3">CCB_US3_UF5</strain>
    </source>
</reference>
<accession>A0ABM5MF58</accession>
<proteinExistence type="predicted"/>
<evidence type="ECO:0000313" key="3">
    <source>
        <dbReference type="Proteomes" id="UP000005636"/>
    </source>
</evidence>